<sequence length="97" mass="9935">MGVFVVVLGLHHGEHEVAGQARGCSRVCDNTTRVVVSGGQPPSAGAFGFCIAAGAFGFAPQRECLVCQGFMAASAAGAFGCPGQPRGGMRWFSWSNS</sequence>
<proteinExistence type="predicted"/>
<gene>
    <name evidence="1" type="ORF">Tco_0990087</name>
</gene>
<comment type="caution">
    <text evidence="1">The sequence shown here is derived from an EMBL/GenBank/DDBJ whole genome shotgun (WGS) entry which is preliminary data.</text>
</comment>
<dbReference type="Proteomes" id="UP001151760">
    <property type="component" value="Unassembled WGS sequence"/>
</dbReference>
<evidence type="ECO:0000313" key="2">
    <source>
        <dbReference type="Proteomes" id="UP001151760"/>
    </source>
</evidence>
<name>A0ABQ5EVI0_9ASTR</name>
<protein>
    <recommendedName>
        <fullName evidence="3">Secreted protein</fullName>
    </recommendedName>
</protein>
<accession>A0ABQ5EVI0</accession>
<organism evidence="1 2">
    <name type="scientific">Tanacetum coccineum</name>
    <dbReference type="NCBI Taxonomy" id="301880"/>
    <lineage>
        <taxon>Eukaryota</taxon>
        <taxon>Viridiplantae</taxon>
        <taxon>Streptophyta</taxon>
        <taxon>Embryophyta</taxon>
        <taxon>Tracheophyta</taxon>
        <taxon>Spermatophyta</taxon>
        <taxon>Magnoliopsida</taxon>
        <taxon>eudicotyledons</taxon>
        <taxon>Gunneridae</taxon>
        <taxon>Pentapetalae</taxon>
        <taxon>asterids</taxon>
        <taxon>campanulids</taxon>
        <taxon>Asterales</taxon>
        <taxon>Asteraceae</taxon>
        <taxon>Asteroideae</taxon>
        <taxon>Anthemideae</taxon>
        <taxon>Anthemidinae</taxon>
        <taxon>Tanacetum</taxon>
    </lineage>
</organism>
<dbReference type="EMBL" id="BQNB010016723">
    <property type="protein sequence ID" value="GJT55033.1"/>
    <property type="molecule type" value="Genomic_DNA"/>
</dbReference>
<evidence type="ECO:0000313" key="1">
    <source>
        <dbReference type="EMBL" id="GJT55033.1"/>
    </source>
</evidence>
<reference evidence="1" key="1">
    <citation type="journal article" date="2022" name="Int. J. Mol. Sci.">
        <title>Draft Genome of Tanacetum Coccineum: Genomic Comparison of Closely Related Tanacetum-Family Plants.</title>
        <authorList>
            <person name="Yamashiro T."/>
            <person name="Shiraishi A."/>
            <person name="Nakayama K."/>
            <person name="Satake H."/>
        </authorList>
    </citation>
    <scope>NUCLEOTIDE SEQUENCE</scope>
</reference>
<evidence type="ECO:0008006" key="3">
    <source>
        <dbReference type="Google" id="ProtNLM"/>
    </source>
</evidence>
<reference evidence="1" key="2">
    <citation type="submission" date="2022-01" db="EMBL/GenBank/DDBJ databases">
        <authorList>
            <person name="Yamashiro T."/>
            <person name="Shiraishi A."/>
            <person name="Satake H."/>
            <person name="Nakayama K."/>
        </authorList>
    </citation>
    <scope>NUCLEOTIDE SEQUENCE</scope>
</reference>
<keyword evidence="2" id="KW-1185">Reference proteome</keyword>